<evidence type="ECO:0000256" key="8">
    <source>
        <dbReference type="PROSITE-ProRule" id="PRU00094"/>
    </source>
</evidence>
<dbReference type="GO" id="GO:0000981">
    <property type="term" value="F:DNA-binding transcription factor activity, RNA polymerase II-specific"/>
    <property type="evidence" value="ECO:0007669"/>
    <property type="project" value="TreeGrafter"/>
</dbReference>
<evidence type="ECO:0000256" key="5">
    <source>
        <dbReference type="ARBA" id="ARBA00023015"/>
    </source>
</evidence>
<protein>
    <recommendedName>
        <fullName evidence="11">GATA-type domain-containing protein</fullName>
    </recommendedName>
</protein>
<keyword evidence="6" id="KW-0804">Transcription</keyword>
<dbReference type="GO" id="GO:0000122">
    <property type="term" value="P:negative regulation of transcription by RNA polymerase II"/>
    <property type="evidence" value="ECO:0007669"/>
    <property type="project" value="TreeGrafter"/>
</dbReference>
<dbReference type="AlphaFoldDB" id="A0A2N3N9L5"/>
<keyword evidence="5" id="KW-0805">Transcription regulation</keyword>
<dbReference type="SUPFAM" id="SSF57716">
    <property type="entry name" value="Glucocorticoid receptor-like (DNA-binding domain)"/>
    <property type="match status" value="1"/>
</dbReference>
<dbReference type="SMART" id="SM00401">
    <property type="entry name" value="ZnF_GATA"/>
    <property type="match status" value="1"/>
</dbReference>
<comment type="caution">
    <text evidence="12">The sequence shown here is derived from an EMBL/GenBank/DDBJ whole genome shotgun (WGS) entry which is preliminary data.</text>
</comment>
<dbReference type="InParanoid" id="A0A2N3N9L5"/>
<dbReference type="STRING" id="41688.A0A2N3N9L5"/>
<feature type="domain" description="GATA-type" evidence="11">
    <location>
        <begin position="16"/>
        <end position="63"/>
    </location>
</feature>
<gene>
    <name evidence="12" type="ORF">jhhlp_003711</name>
</gene>
<dbReference type="PANTHER" id="PTHR10071">
    <property type="entry name" value="TRANSCRIPTION FACTOR GATA FAMILY MEMBER"/>
    <property type="match status" value="1"/>
</dbReference>
<evidence type="ECO:0000259" key="11">
    <source>
        <dbReference type="PROSITE" id="PS50114"/>
    </source>
</evidence>
<evidence type="ECO:0000313" key="13">
    <source>
        <dbReference type="Proteomes" id="UP000233524"/>
    </source>
</evidence>
<evidence type="ECO:0000256" key="2">
    <source>
        <dbReference type="ARBA" id="ARBA00022723"/>
    </source>
</evidence>
<keyword evidence="7" id="KW-0539">Nucleus</keyword>
<evidence type="ECO:0000313" key="12">
    <source>
        <dbReference type="EMBL" id="PKS09097.1"/>
    </source>
</evidence>
<dbReference type="InterPro" id="IPR013088">
    <property type="entry name" value="Znf_NHR/GATA"/>
</dbReference>
<dbReference type="FunFam" id="3.30.50.10:FF:000007">
    <property type="entry name" value="Nitrogen regulatory AreA, N-terminal"/>
    <property type="match status" value="1"/>
</dbReference>
<dbReference type="FunCoup" id="A0A2N3N9L5">
    <property type="interactions" value="126"/>
</dbReference>
<dbReference type="CDD" id="cd00202">
    <property type="entry name" value="ZnF_GATA"/>
    <property type="match status" value="1"/>
</dbReference>
<accession>A0A2N3N9L5</accession>
<dbReference type="Gene3D" id="3.30.50.10">
    <property type="entry name" value="Erythroid Transcription Factor GATA-1, subunit A"/>
    <property type="match status" value="1"/>
</dbReference>
<dbReference type="InterPro" id="IPR039355">
    <property type="entry name" value="Transcription_factor_GATA"/>
</dbReference>
<organism evidence="12 13">
    <name type="scientific">Lomentospora prolificans</name>
    <dbReference type="NCBI Taxonomy" id="41688"/>
    <lineage>
        <taxon>Eukaryota</taxon>
        <taxon>Fungi</taxon>
        <taxon>Dikarya</taxon>
        <taxon>Ascomycota</taxon>
        <taxon>Pezizomycotina</taxon>
        <taxon>Sordariomycetes</taxon>
        <taxon>Hypocreomycetidae</taxon>
        <taxon>Microascales</taxon>
        <taxon>Microascaceae</taxon>
        <taxon>Lomentospora</taxon>
    </lineage>
</organism>
<evidence type="ECO:0000256" key="9">
    <source>
        <dbReference type="SAM" id="Coils"/>
    </source>
</evidence>
<reference evidence="12 13" key="1">
    <citation type="journal article" date="2017" name="G3 (Bethesda)">
        <title>First Draft Genome Sequence of the Pathogenic Fungus Lomentospora prolificans (Formerly Scedosporium prolificans).</title>
        <authorList>
            <person name="Luo R."/>
            <person name="Zimin A."/>
            <person name="Workman R."/>
            <person name="Fan Y."/>
            <person name="Pertea G."/>
            <person name="Grossman N."/>
            <person name="Wear M.P."/>
            <person name="Jia B."/>
            <person name="Miller H."/>
            <person name="Casadevall A."/>
            <person name="Timp W."/>
            <person name="Zhang S.X."/>
            <person name="Salzberg S.L."/>
        </authorList>
    </citation>
    <scope>NUCLEOTIDE SEQUENCE [LARGE SCALE GENOMIC DNA]</scope>
    <source>
        <strain evidence="12 13">JHH-5317</strain>
    </source>
</reference>
<evidence type="ECO:0000256" key="6">
    <source>
        <dbReference type="ARBA" id="ARBA00023163"/>
    </source>
</evidence>
<keyword evidence="13" id="KW-1185">Reference proteome</keyword>
<feature type="coiled-coil region" evidence="9">
    <location>
        <begin position="230"/>
        <end position="285"/>
    </location>
</feature>
<evidence type="ECO:0000256" key="4">
    <source>
        <dbReference type="ARBA" id="ARBA00022833"/>
    </source>
</evidence>
<evidence type="ECO:0000256" key="10">
    <source>
        <dbReference type="SAM" id="MobiDB-lite"/>
    </source>
</evidence>
<dbReference type="Proteomes" id="UP000233524">
    <property type="component" value="Unassembled WGS sequence"/>
</dbReference>
<dbReference type="EMBL" id="NLAX01000010">
    <property type="protein sequence ID" value="PKS09097.1"/>
    <property type="molecule type" value="Genomic_DNA"/>
</dbReference>
<name>A0A2N3N9L5_9PEZI</name>
<dbReference type="PRINTS" id="PR00619">
    <property type="entry name" value="GATAZNFINGER"/>
</dbReference>
<dbReference type="GO" id="GO:0008270">
    <property type="term" value="F:zinc ion binding"/>
    <property type="evidence" value="ECO:0007669"/>
    <property type="project" value="UniProtKB-KW"/>
</dbReference>
<dbReference type="InterPro" id="IPR000679">
    <property type="entry name" value="Znf_GATA"/>
</dbReference>
<dbReference type="VEuPathDB" id="FungiDB:jhhlp_003711"/>
<dbReference type="PROSITE" id="PS50114">
    <property type="entry name" value="GATA_ZN_FINGER_2"/>
    <property type="match status" value="1"/>
</dbReference>
<evidence type="ECO:0000256" key="1">
    <source>
        <dbReference type="ARBA" id="ARBA00004123"/>
    </source>
</evidence>
<evidence type="ECO:0000256" key="7">
    <source>
        <dbReference type="ARBA" id="ARBA00023242"/>
    </source>
</evidence>
<dbReference type="PANTHER" id="PTHR10071:SF338">
    <property type="entry name" value="GATA-TYPE DOMAIN-CONTAINING PROTEIN"/>
    <property type="match status" value="1"/>
</dbReference>
<keyword evidence="3 8" id="KW-0863">Zinc-finger</keyword>
<evidence type="ECO:0000256" key="3">
    <source>
        <dbReference type="ARBA" id="ARBA00022771"/>
    </source>
</evidence>
<comment type="subcellular location">
    <subcellularLocation>
        <location evidence="1">Nucleus</location>
    </subcellularLocation>
</comment>
<dbReference type="GO" id="GO:0005634">
    <property type="term" value="C:nucleus"/>
    <property type="evidence" value="ECO:0007669"/>
    <property type="project" value="UniProtKB-SubCell"/>
</dbReference>
<keyword evidence="4" id="KW-0862">Zinc</keyword>
<feature type="compositionally biased region" description="Polar residues" evidence="10">
    <location>
        <begin position="11"/>
        <end position="22"/>
    </location>
</feature>
<proteinExistence type="predicted"/>
<dbReference type="Pfam" id="PF25026">
    <property type="entry name" value="Asd-4"/>
    <property type="match status" value="1"/>
</dbReference>
<feature type="region of interest" description="Disordered" evidence="10">
    <location>
        <begin position="1"/>
        <end position="22"/>
    </location>
</feature>
<feature type="region of interest" description="Disordered" evidence="10">
    <location>
        <begin position="297"/>
        <end position="345"/>
    </location>
</feature>
<dbReference type="GO" id="GO:0000978">
    <property type="term" value="F:RNA polymerase II cis-regulatory region sequence-specific DNA binding"/>
    <property type="evidence" value="ECO:0007669"/>
    <property type="project" value="TreeGrafter"/>
</dbReference>
<sequence length="345" mass="36917">MATPANHNREISQPTCHNCSTSTTPLWRRDEFGSVLCNACGLFLKLHNRPRPISLKTDVIKSRNRVKNAGMRPDLAKKKQQQVQPQPFPNTVDANGLDVQSTAAAATAQAARRSSQKSTNGSGSPVSRTGTPSLYTAGGLPGFPSIQDPSLASSLAAYGSTGRAPSPLNGDRPRDSTPPTAEQLLATNSSLHTRVGELELINKLYSDRVQQLELSDASAKHEQELSRQEVAQLRADLEAKSKMETQLREQLDDSHRRENSLKRRLDELEIELDAKTAAIAAASAAATAAAATAIVTDSVPIQSPAPAPATTSEIEPDIEQESEHRGSPPPKKAKLSDEQSEGPGS</sequence>
<feature type="compositionally biased region" description="Low complexity" evidence="10">
    <location>
        <begin position="100"/>
        <end position="113"/>
    </location>
</feature>
<keyword evidence="2" id="KW-0479">Metal-binding</keyword>
<feature type="region of interest" description="Disordered" evidence="10">
    <location>
        <begin position="64"/>
        <end position="181"/>
    </location>
</feature>
<dbReference type="OrthoDB" id="515401at2759"/>
<feature type="compositionally biased region" description="Polar residues" evidence="10">
    <location>
        <begin position="117"/>
        <end position="134"/>
    </location>
</feature>
<keyword evidence="9" id="KW-0175">Coiled coil</keyword>
<dbReference type="GO" id="GO:0045944">
    <property type="term" value="P:positive regulation of transcription by RNA polymerase II"/>
    <property type="evidence" value="ECO:0007669"/>
    <property type="project" value="TreeGrafter"/>
</dbReference>
<dbReference type="PROSITE" id="PS00344">
    <property type="entry name" value="GATA_ZN_FINGER_1"/>
    <property type="match status" value="1"/>
</dbReference>
<dbReference type="Pfam" id="PF00320">
    <property type="entry name" value="GATA"/>
    <property type="match status" value="1"/>
</dbReference>
<dbReference type="InterPro" id="IPR056998">
    <property type="entry name" value="Asd-4/GZF3_helical"/>
</dbReference>